<dbReference type="PANTHER" id="PTHR34821:SF2">
    <property type="entry name" value="INNER MEMBRANE PROTEIN YDCZ"/>
    <property type="match status" value="1"/>
</dbReference>
<dbReference type="EMBL" id="AP023367">
    <property type="protein sequence ID" value="BCJ94354.1"/>
    <property type="molecule type" value="Genomic_DNA"/>
</dbReference>
<protein>
    <submittedName>
        <fullName evidence="1">Membrane protein</fullName>
    </submittedName>
</protein>
<dbReference type="AlphaFoldDB" id="A0A6S6QUP0"/>
<dbReference type="InterPro" id="IPR006750">
    <property type="entry name" value="YdcZ"/>
</dbReference>
<gene>
    <name evidence="1" type="ORF">acsn021_19230</name>
</gene>
<name>A0A6S6QUP0_9FIRM</name>
<accession>A0A6S6QUP0</accession>
<reference evidence="1 2" key="1">
    <citation type="journal article" date="2016" name="Int. J. Syst. Evol. Microbiol.">
        <title>Descriptions of Anaerotaenia torta gen. nov., sp. nov. and Anaerocolumna cellulosilytica gen. nov., sp. nov. isolated from a methanogenic reactor of cattle waste.</title>
        <authorList>
            <person name="Uek A."/>
            <person name="Ohtaki Y."/>
            <person name="Kaku N."/>
            <person name="Ueki K."/>
        </authorList>
    </citation>
    <scope>NUCLEOTIDE SEQUENCE [LARGE SCALE GENOMIC DNA]</scope>
    <source>
        <strain evidence="1 2">SN021</strain>
    </source>
</reference>
<evidence type="ECO:0000313" key="1">
    <source>
        <dbReference type="EMBL" id="BCJ94354.1"/>
    </source>
</evidence>
<keyword evidence="2" id="KW-1185">Reference proteome</keyword>
<evidence type="ECO:0000313" key="2">
    <source>
        <dbReference type="Proteomes" id="UP000515561"/>
    </source>
</evidence>
<dbReference type="RefSeq" id="WP_184091049.1">
    <property type="nucleotide sequence ID" value="NZ_AP023367.1"/>
</dbReference>
<dbReference type="Pfam" id="PF04657">
    <property type="entry name" value="DMT_YdcZ"/>
    <property type="match status" value="1"/>
</dbReference>
<dbReference type="Proteomes" id="UP000515561">
    <property type="component" value="Chromosome"/>
</dbReference>
<dbReference type="KEGG" id="acel:acsn021_19230"/>
<proteinExistence type="predicted"/>
<sequence>MIYVITLLIGAINSIMILLNGTLSASYGNLSSSIIIHTVGLIGIIFVLLITKTRFKLDRGIPLYLYSAGFIGIGTVLLTNVSYANLGVSLHLALSLLGQTVSSLIIDHFGLLGMKTAKFNPKKSVGLLLIVFGILVMTVYK</sequence>
<dbReference type="PANTHER" id="PTHR34821">
    <property type="entry name" value="INNER MEMBRANE PROTEIN YDCZ"/>
    <property type="match status" value="1"/>
</dbReference>
<dbReference type="GO" id="GO:0005886">
    <property type="term" value="C:plasma membrane"/>
    <property type="evidence" value="ECO:0007669"/>
    <property type="project" value="TreeGrafter"/>
</dbReference>
<organism evidence="1 2">
    <name type="scientific">Anaerocolumna cellulosilytica</name>
    <dbReference type="NCBI Taxonomy" id="433286"/>
    <lineage>
        <taxon>Bacteria</taxon>
        <taxon>Bacillati</taxon>
        <taxon>Bacillota</taxon>
        <taxon>Clostridia</taxon>
        <taxon>Lachnospirales</taxon>
        <taxon>Lachnospiraceae</taxon>
        <taxon>Anaerocolumna</taxon>
    </lineage>
</organism>